<evidence type="ECO:0000313" key="7">
    <source>
        <dbReference type="EMBL" id="CAF1649926.1"/>
    </source>
</evidence>
<comment type="similarity">
    <text evidence="2">Belongs to the kiwellin family.</text>
</comment>
<keyword evidence="8" id="KW-1185">Reference proteome</keyword>
<dbReference type="EMBL" id="CAJNOR010009969">
    <property type="protein sequence ID" value="CAF1649926.1"/>
    <property type="molecule type" value="Genomic_DNA"/>
</dbReference>
<evidence type="ECO:0000256" key="3">
    <source>
        <dbReference type="ARBA" id="ARBA00022525"/>
    </source>
</evidence>
<dbReference type="SUPFAM" id="SSF50685">
    <property type="entry name" value="Barwin-like endoglucanases"/>
    <property type="match status" value="1"/>
</dbReference>
<accession>A0A814VKR5</accession>
<dbReference type="GO" id="GO:0005576">
    <property type="term" value="C:extracellular region"/>
    <property type="evidence" value="ECO:0007669"/>
    <property type="project" value="UniProtKB-SubCell"/>
</dbReference>
<sequence length="264" mass="27641">MILIIISLLLGSILEANSLPNQRAISCSWIGHCAGDPCYTYNDCDGSLVCVNGKCGDSNTPVEICSWAGHCAGDPCYTYDDCDGSLICMNGRCGNGNNAGSDGVTDNTCRSSGSLYGVASACVTDNMSSCCKVGVAYPQYKCSPSSKSSAILTLNSFQEGGDGGGAGACFGLFYPDSQQVVALSTGWFNKGSRCGKMITIHANGRRTKAMVVDECDSIHGCDKMHAGQPPCRNNIVDGSPAVWAALGISKNDPRYGQISISWED</sequence>
<dbReference type="PANTHER" id="PTHR33191">
    <property type="entry name" value="RIPENING-RELATED PROTEIN 2-RELATED"/>
    <property type="match status" value="1"/>
</dbReference>
<dbReference type="AlphaFoldDB" id="A0A814VKR5"/>
<feature type="chain" id="PRO_5036410975" evidence="5">
    <location>
        <begin position="19"/>
        <end position="264"/>
    </location>
</feature>
<dbReference type="EMBL" id="CAJNOJ010000142">
    <property type="protein sequence ID" value="CAF1189588.1"/>
    <property type="molecule type" value="Genomic_DNA"/>
</dbReference>
<evidence type="ECO:0000313" key="9">
    <source>
        <dbReference type="Proteomes" id="UP000663852"/>
    </source>
</evidence>
<dbReference type="InterPro" id="IPR036908">
    <property type="entry name" value="RlpA-like_sf"/>
</dbReference>
<gene>
    <name evidence="6" type="ORF">EDS130_LOCUS24724</name>
    <name evidence="7" type="ORF">XAT740_LOCUS54774</name>
</gene>
<dbReference type="Gene3D" id="2.40.40.10">
    <property type="entry name" value="RlpA-like domain"/>
    <property type="match status" value="1"/>
</dbReference>
<evidence type="ECO:0000256" key="4">
    <source>
        <dbReference type="ARBA" id="ARBA00022729"/>
    </source>
</evidence>
<feature type="signal peptide" evidence="5">
    <location>
        <begin position="1"/>
        <end position="18"/>
    </location>
</feature>
<protein>
    <submittedName>
        <fullName evidence="6">Uncharacterized protein</fullName>
    </submittedName>
</protein>
<evidence type="ECO:0000256" key="5">
    <source>
        <dbReference type="SAM" id="SignalP"/>
    </source>
</evidence>
<dbReference type="OrthoDB" id="406505at2759"/>
<evidence type="ECO:0000313" key="6">
    <source>
        <dbReference type="EMBL" id="CAF1189588.1"/>
    </source>
</evidence>
<reference evidence="6" key="1">
    <citation type="submission" date="2021-02" db="EMBL/GenBank/DDBJ databases">
        <authorList>
            <person name="Nowell W R."/>
        </authorList>
    </citation>
    <scope>NUCLEOTIDE SEQUENCE</scope>
</reference>
<dbReference type="Proteomes" id="UP000663828">
    <property type="component" value="Unassembled WGS sequence"/>
</dbReference>
<evidence type="ECO:0000256" key="2">
    <source>
        <dbReference type="ARBA" id="ARBA00005592"/>
    </source>
</evidence>
<dbReference type="PANTHER" id="PTHR33191:SF58">
    <property type="entry name" value="RIPENING-RELATED PROTEIN 1"/>
    <property type="match status" value="1"/>
</dbReference>
<dbReference type="CDD" id="cd22270">
    <property type="entry name" value="DPBB_kiwellin-like"/>
    <property type="match status" value="1"/>
</dbReference>
<evidence type="ECO:0000313" key="8">
    <source>
        <dbReference type="Proteomes" id="UP000663828"/>
    </source>
</evidence>
<name>A0A814VKR5_ADIRI</name>
<dbReference type="Proteomes" id="UP000663852">
    <property type="component" value="Unassembled WGS sequence"/>
</dbReference>
<dbReference type="Pfam" id="PF24300">
    <property type="entry name" value="KWL1"/>
    <property type="match status" value="1"/>
</dbReference>
<comment type="caution">
    <text evidence="6">The sequence shown here is derived from an EMBL/GenBank/DDBJ whole genome shotgun (WGS) entry which is preliminary data.</text>
</comment>
<keyword evidence="4 5" id="KW-0732">Signal</keyword>
<proteinExistence type="inferred from homology"/>
<evidence type="ECO:0000256" key="1">
    <source>
        <dbReference type="ARBA" id="ARBA00004613"/>
    </source>
</evidence>
<organism evidence="6 9">
    <name type="scientific">Adineta ricciae</name>
    <name type="common">Rotifer</name>
    <dbReference type="NCBI Taxonomy" id="249248"/>
    <lineage>
        <taxon>Eukaryota</taxon>
        <taxon>Metazoa</taxon>
        <taxon>Spiralia</taxon>
        <taxon>Gnathifera</taxon>
        <taxon>Rotifera</taxon>
        <taxon>Eurotatoria</taxon>
        <taxon>Bdelloidea</taxon>
        <taxon>Adinetida</taxon>
        <taxon>Adinetidae</taxon>
        <taxon>Adineta</taxon>
    </lineage>
</organism>
<comment type="subcellular location">
    <subcellularLocation>
        <location evidence="1">Secreted</location>
    </subcellularLocation>
</comment>
<keyword evidence="3" id="KW-0964">Secreted</keyword>
<dbReference type="InterPro" id="IPR039271">
    <property type="entry name" value="Kiwellin-like"/>
</dbReference>